<protein>
    <submittedName>
        <fullName evidence="1">Uncharacterized protein</fullName>
    </submittedName>
</protein>
<keyword evidence="2" id="KW-1185">Reference proteome</keyword>
<comment type="caution">
    <text evidence="1">The sequence shown here is derived from an EMBL/GenBank/DDBJ whole genome shotgun (WGS) entry which is preliminary data.</text>
</comment>
<dbReference type="EMBL" id="CM044702">
    <property type="protein sequence ID" value="KAI5675843.1"/>
    <property type="molecule type" value="Genomic_DNA"/>
</dbReference>
<dbReference type="Proteomes" id="UP001060085">
    <property type="component" value="Linkage Group LG02"/>
</dbReference>
<evidence type="ECO:0000313" key="2">
    <source>
        <dbReference type="Proteomes" id="UP001060085"/>
    </source>
</evidence>
<name>A0ACC0BTB9_CATRO</name>
<sequence length="124" mass="13093">MNVYRDDDSGSLSSKNWAPIGGQTLPATVGGPTGCGRVPSSKSFTDRSLSATVEAGLPSIQQLCKLRKRLRKIKAATGEELGSRNKAAAVQGGSCVERKKQAAEIEVAEAVKTKPATEAEKRSY</sequence>
<evidence type="ECO:0000313" key="1">
    <source>
        <dbReference type="EMBL" id="KAI5675843.1"/>
    </source>
</evidence>
<gene>
    <name evidence="1" type="ORF">M9H77_06793</name>
</gene>
<accession>A0ACC0BTB9</accession>
<organism evidence="1 2">
    <name type="scientific">Catharanthus roseus</name>
    <name type="common">Madagascar periwinkle</name>
    <name type="synonym">Vinca rosea</name>
    <dbReference type="NCBI Taxonomy" id="4058"/>
    <lineage>
        <taxon>Eukaryota</taxon>
        <taxon>Viridiplantae</taxon>
        <taxon>Streptophyta</taxon>
        <taxon>Embryophyta</taxon>
        <taxon>Tracheophyta</taxon>
        <taxon>Spermatophyta</taxon>
        <taxon>Magnoliopsida</taxon>
        <taxon>eudicotyledons</taxon>
        <taxon>Gunneridae</taxon>
        <taxon>Pentapetalae</taxon>
        <taxon>asterids</taxon>
        <taxon>lamiids</taxon>
        <taxon>Gentianales</taxon>
        <taxon>Apocynaceae</taxon>
        <taxon>Rauvolfioideae</taxon>
        <taxon>Vinceae</taxon>
        <taxon>Catharanthinae</taxon>
        <taxon>Catharanthus</taxon>
    </lineage>
</organism>
<reference evidence="2" key="1">
    <citation type="journal article" date="2023" name="Nat. Plants">
        <title>Single-cell RNA sequencing provides a high-resolution roadmap for understanding the multicellular compartmentation of specialized metabolism.</title>
        <authorList>
            <person name="Sun S."/>
            <person name="Shen X."/>
            <person name="Li Y."/>
            <person name="Li Y."/>
            <person name="Wang S."/>
            <person name="Li R."/>
            <person name="Zhang H."/>
            <person name="Shen G."/>
            <person name="Guo B."/>
            <person name="Wei J."/>
            <person name="Xu J."/>
            <person name="St-Pierre B."/>
            <person name="Chen S."/>
            <person name="Sun C."/>
        </authorList>
    </citation>
    <scope>NUCLEOTIDE SEQUENCE [LARGE SCALE GENOMIC DNA]</scope>
</reference>
<proteinExistence type="predicted"/>